<comment type="cofactor">
    <cofactor evidence="3">
        <name>Co(2+)</name>
        <dbReference type="ChEBI" id="CHEBI:48828"/>
    </cofactor>
</comment>
<dbReference type="Proteomes" id="UP000326354">
    <property type="component" value="Chromosome"/>
</dbReference>
<comment type="cofactor">
    <cofactor evidence="4">
        <name>Zn(2+)</name>
        <dbReference type="ChEBI" id="CHEBI:29105"/>
    </cofactor>
</comment>
<keyword evidence="10 11" id="KW-0119">Carbohydrate metabolism</keyword>
<feature type="binding site" evidence="10 14">
    <location>
        <position position="9"/>
    </location>
    <ligand>
        <name>substrate</name>
    </ligand>
</feature>
<organism evidence="15 16">
    <name type="scientific">Uabimicrobium amorphum</name>
    <dbReference type="NCBI Taxonomy" id="2596890"/>
    <lineage>
        <taxon>Bacteria</taxon>
        <taxon>Pseudomonadati</taxon>
        <taxon>Planctomycetota</taxon>
        <taxon>Candidatus Uabimicrobiia</taxon>
        <taxon>Candidatus Uabimicrobiales</taxon>
        <taxon>Candidatus Uabimicrobiaceae</taxon>
        <taxon>Candidatus Uabimicrobium</taxon>
    </lineage>
</organism>
<dbReference type="GO" id="GO:0004750">
    <property type="term" value="F:D-ribulose-phosphate 3-epimerase activity"/>
    <property type="evidence" value="ECO:0007669"/>
    <property type="project" value="UniProtKB-UniRule"/>
</dbReference>
<keyword evidence="16" id="KW-1185">Reference proteome</keyword>
<dbReference type="CDD" id="cd00429">
    <property type="entry name" value="RPE"/>
    <property type="match status" value="1"/>
</dbReference>
<feature type="binding site" evidence="10 13">
    <location>
        <position position="36"/>
    </location>
    <ligand>
        <name>a divalent metal cation</name>
        <dbReference type="ChEBI" id="CHEBI:60240"/>
    </ligand>
</feature>
<dbReference type="SUPFAM" id="SSF51366">
    <property type="entry name" value="Ribulose-phoshate binding barrel"/>
    <property type="match status" value="1"/>
</dbReference>
<feature type="binding site" evidence="10 13">
    <location>
        <position position="173"/>
    </location>
    <ligand>
        <name>a divalent metal cation</name>
        <dbReference type="ChEBI" id="CHEBI:60240"/>
    </ligand>
</feature>
<dbReference type="PANTHER" id="PTHR11749">
    <property type="entry name" value="RIBULOSE-5-PHOSPHATE-3-EPIMERASE"/>
    <property type="match status" value="1"/>
</dbReference>
<sequence>MDEMLIAPSLLSANFACLQQEIATVEKAGADILHLDVMDGQFVKNITFGPCVVKCIRETTQMPFDVHLMIDRPERYIEDFLRIGCQWLSFHIEATDCAADIIKKIKEYNCKAAIAIKPNTDIDTITPYLADLDMVLVMSVEPGFGGQKFIEKILEKIIQLRKMPDCPKYIQVDGGINGETALKAAEAGANIFVAGSYIFKSNQISNTIQNLRDVLYGLSTKKSPH</sequence>
<evidence type="ECO:0000256" key="6">
    <source>
        <dbReference type="ARBA" id="ARBA00009541"/>
    </source>
</evidence>
<evidence type="ECO:0000256" key="4">
    <source>
        <dbReference type="ARBA" id="ARBA00001947"/>
    </source>
</evidence>
<keyword evidence="9 10" id="KW-0413">Isomerase</keyword>
<dbReference type="Pfam" id="PF00834">
    <property type="entry name" value="Ribul_P_3_epim"/>
    <property type="match status" value="1"/>
</dbReference>
<name>A0A5S9II22_UABAM</name>
<dbReference type="Gene3D" id="3.20.20.70">
    <property type="entry name" value="Aldolase class I"/>
    <property type="match status" value="1"/>
</dbReference>
<dbReference type="GO" id="GO:0005737">
    <property type="term" value="C:cytoplasm"/>
    <property type="evidence" value="ECO:0007669"/>
    <property type="project" value="UniProtKB-ARBA"/>
</dbReference>
<comment type="cofactor">
    <cofactor evidence="10 13">
        <name>a divalent metal cation</name>
        <dbReference type="ChEBI" id="CHEBI:60240"/>
    </cofactor>
    <text evidence="10 13">Binds 1 divalent metal cation per subunit.</text>
</comment>
<comment type="similarity">
    <text evidence="6 10 11">Belongs to the ribulose-phosphate 3-epimerase family.</text>
</comment>
<keyword evidence="13" id="KW-0170">Cobalt</keyword>
<dbReference type="PROSITE" id="PS01085">
    <property type="entry name" value="RIBUL_P_3_EPIMER_1"/>
    <property type="match status" value="1"/>
</dbReference>
<feature type="binding site" evidence="10 14">
    <location>
        <begin position="195"/>
        <end position="196"/>
    </location>
    <ligand>
        <name>substrate</name>
    </ligand>
</feature>
<dbReference type="GO" id="GO:0006098">
    <property type="term" value="P:pentose-phosphate shunt"/>
    <property type="evidence" value="ECO:0007669"/>
    <property type="project" value="UniProtKB-UniRule"/>
</dbReference>
<dbReference type="NCBIfam" id="TIGR01163">
    <property type="entry name" value="rpe"/>
    <property type="match status" value="1"/>
</dbReference>
<dbReference type="InterPro" id="IPR000056">
    <property type="entry name" value="Ribul_P_3_epim-like"/>
</dbReference>
<accession>A0A5S9II22</accession>
<dbReference type="AlphaFoldDB" id="A0A5S9II22"/>
<dbReference type="OrthoDB" id="1645589at2"/>
<dbReference type="InterPro" id="IPR026019">
    <property type="entry name" value="Ribul_P_3_epim"/>
</dbReference>
<feature type="binding site" evidence="10">
    <location>
        <begin position="173"/>
        <end position="175"/>
    </location>
    <ligand>
        <name>substrate</name>
    </ligand>
</feature>
<evidence type="ECO:0000256" key="11">
    <source>
        <dbReference type="PIRNR" id="PIRNR001461"/>
    </source>
</evidence>
<dbReference type="PROSITE" id="PS01086">
    <property type="entry name" value="RIBUL_P_3_EPIMER_2"/>
    <property type="match status" value="1"/>
</dbReference>
<evidence type="ECO:0000256" key="14">
    <source>
        <dbReference type="PIRSR" id="PIRSR001461-3"/>
    </source>
</evidence>
<proteinExistence type="inferred from homology"/>
<dbReference type="NCBIfam" id="NF004076">
    <property type="entry name" value="PRK05581.1-4"/>
    <property type="match status" value="1"/>
</dbReference>
<feature type="binding site" evidence="10 13">
    <location>
        <position position="34"/>
    </location>
    <ligand>
        <name>a divalent metal cation</name>
        <dbReference type="ChEBI" id="CHEBI:60240"/>
    </ligand>
</feature>
<evidence type="ECO:0000256" key="3">
    <source>
        <dbReference type="ARBA" id="ARBA00001941"/>
    </source>
</evidence>
<keyword evidence="13" id="KW-0862">Zinc</keyword>
<evidence type="ECO:0000256" key="2">
    <source>
        <dbReference type="ARBA" id="ARBA00001936"/>
    </source>
</evidence>
<dbReference type="GO" id="GO:0019323">
    <property type="term" value="P:pentose catabolic process"/>
    <property type="evidence" value="ECO:0007669"/>
    <property type="project" value="UniProtKB-UniRule"/>
</dbReference>
<keyword evidence="8 10" id="KW-0479">Metal-binding</keyword>
<evidence type="ECO:0000256" key="5">
    <source>
        <dbReference type="ARBA" id="ARBA00001954"/>
    </source>
</evidence>
<evidence type="ECO:0000256" key="13">
    <source>
        <dbReference type="PIRSR" id="PIRSR001461-2"/>
    </source>
</evidence>
<evidence type="ECO:0000256" key="7">
    <source>
        <dbReference type="ARBA" id="ARBA00013188"/>
    </source>
</evidence>
<comment type="function">
    <text evidence="10">Catalyzes the reversible epimerization of D-ribulose 5-phosphate to D-xylulose 5-phosphate.</text>
</comment>
<dbReference type="FunFam" id="3.20.20.70:FF:000004">
    <property type="entry name" value="Ribulose-phosphate 3-epimerase"/>
    <property type="match status" value="1"/>
</dbReference>
<evidence type="ECO:0000256" key="9">
    <source>
        <dbReference type="ARBA" id="ARBA00023235"/>
    </source>
</evidence>
<feature type="active site" description="Proton donor" evidence="10 12">
    <location>
        <position position="173"/>
    </location>
</feature>
<dbReference type="RefSeq" id="WP_151966301.1">
    <property type="nucleotide sequence ID" value="NZ_AP019860.1"/>
</dbReference>
<evidence type="ECO:0000256" key="12">
    <source>
        <dbReference type="PIRSR" id="PIRSR001461-1"/>
    </source>
</evidence>
<dbReference type="InterPro" id="IPR011060">
    <property type="entry name" value="RibuloseP-bd_barrel"/>
</dbReference>
<protein>
    <recommendedName>
        <fullName evidence="7 10">Ribulose-phosphate 3-epimerase</fullName>
        <ecNumber evidence="7 10">5.1.3.1</ecNumber>
    </recommendedName>
</protein>
<evidence type="ECO:0000256" key="10">
    <source>
        <dbReference type="HAMAP-Rule" id="MF_02227"/>
    </source>
</evidence>
<dbReference type="EC" id="5.1.3.1" evidence="7 10"/>
<comment type="cofactor">
    <cofactor evidence="2">
        <name>Mn(2+)</name>
        <dbReference type="ChEBI" id="CHEBI:29035"/>
    </cofactor>
</comment>
<feature type="binding site" evidence="10 14">
    <location>
        <position position="67"/>
    </location>
    <ligand>
        <name>substrate</name>
    </ligand>
</feature>
<dbReference type="KEGG" id="uam:UABAM_00387"/>
<evidence type="ECO:0000313" key="16">
    <source>
        <dbReference type="Proteomes" id="UP000326354"/>
    </source>
</evidence>
<comment type="catalytic activity">
    <reaction evidence="1 10 11">
        <text>D-ribulose 5-phosphate = D-xylulose 5-phosphate</text>
        <dbReference type="Rhea" id="RHEA:13677"/>
        <dbReference type="ChEBI" id="CHEBI:57737"/>
        <dbReference type="ChEBI" id="CHEBI:58121"/>
        <dbReference type="EC" id="5.1.3.1"/>
    </reaction>
</comment>
<evidence type="ECO:0000313" key="15">
    <source>
        <dbReference type="EMBL" id="BBM82044.1"/>
    </source>
</evidence>
<comment type="cofactor">
    <cofactor evidence="5">
        <name>Fe(2+)</name>
        <dbReference type="ChEBI" id="CHEBI:29033"/>
    </cofactor>
</comment>
<evidence type="ECO:0000256" key="8">
    <source>
        <dbReference type="ARBA" id="ARBA00022723"/>
    </source>
</evidence>
<reference evidence="15 16" key="1">
    <citation type="submission" date="2019-08" db="EMBL/GenBank/DDBJ databases">
        <title>Complete genome sequence of Candidatus Uab amorphum.</title>
        <authorList>
            <person name="Shiratori T."/>
            <person name="Suzuki S."/>
            <person name="Kakizawa Y."/>
            <person name="Ishida K."/>
        </authorList>
    </citation>
    <scope>NUCLEOTIDE SEQUENCE [LARGE SCALE GENOMIC DNA]</scope>
    <source>
        <strain evidence="15 16">SRT547</strain>
    </source>
</reference>
<feature type="binding site" evidence="10 13">
    <location>
        <position position="67"/>
    </location>
    <ligand>
        <name>a divalent metal cation</name>
        <dbReference type="ChEBI" id="CHEBI:60240"/>
    </ligand>
</feature>
<keyword evidence="13" id="KW-0464">Manganese</keyword>
<feature type="active site" description="Proton acceptor" evidence="10 12">
    <location>
        <position position="36"/>
    </location>
</feature>
<gene>
    <name evidence="10" type="primary">rpe</name>
    <name evidence="15" type="ORF">UABAM_00387</name>
</gene>
<dbReference type="GO" id="GO:0046872">
    <property type="term" value="F:metal ion binding"/>
    <property type="evidence" value="ECO:0007669"/>
    <property type="project" value="UniProtKB-UniRule"/>
</dbReference>
<dbReference type="EMBL" id="AP019860">
    <property type="protein sequence ID" value="BBM82044.1"/>
    <property type="molecule type" value="Genomic_DNA"/>
</dbReference>
<dbReference type="HAMAP" id="MF_02227">
    <property type="entry name" value="RPE"/>
    <property type="match status" value="1"/>
</dbReference>
<dbReference type="PIRSF" id="PIRSF001461">
    <property type="entry name" value="RPE"/>
    <property type="match status" value="1"/>
</dbReference>
<comment type="pathway">
    <text evidence="10">Carbohydrate degradation.</text>
</comment>
<feature type="binding site" evidence="14">
    <location>
        <position position="175"/>
    </location>
    <ligand>
        <name>substrate</name>
    </ligand>
</feature>
<evidence type="ECO:0000256" key="1">
    <source>
        <dbReference type="ARBA" id="ARBA00001782"/>
    </source>
</evidence>
<feature type="binding site" evidence="10 14">
    <location>
        <begin position="143"/>
        <end position="146"/>
    </location>
    <ligand>
        <name>substrate</name>
    </ligand>
</feature>
<dbReference type="InterPro" id="IPR013785">
    <property type="entry name" value="Aldolase_TIM"/>
</dbReference>